<name>A0ABP9G007_9MICC</name>
<evidence type="ECO:0000256" key="1">
    <source>
        <dbReference type="SAM" id="Phobius"/>
    </source>
</evidence>
<keyword evidence="1" id="KW-0812">Transmembrane</keyword>
<gene>
    <name evidence="2" type="ORF">GCM10025790_21690</name>
</gene>
<proteinExistence type="predicted"/>
<organism evidence="2 3">
    <name type="scientific">Nesterenkonia rhizosphaerae</name>
    <dbReference type="NCBI Taxonomy" id="1348272"/>
    <lineage>
        <taxon>Bacteria</taxon>
        <taxon>Bacillati</taxon>
        <taxon>Actinomycetota</taxon>
        <taxon>Actinomycetes</taxon>
        <taxon>Micrococcales</taxon>
        <taxon>Micrococcaceae</taxon>
        <taxon>Nesterenkonia</taxon>
    </lineage>
</organism>
<evidence type="ECO:0008006" key="4">
    <source>
        <dbReference type="Google" id="ProtNLM"/>
    </source>
</evidence>
<keyword evidence="1" id="KW-1133">Transmembrane helix</keyword>
<feature type="transmembrane region" description="Helical" evidence="1">
    <location>
        <begin position="20"/>
        <end position="43"/>
    </location>
</feature>
<protein>
    <recommendedName>
        <fullName evidence="4">Flp pilus-assembly TadG-like N-terminal domain-containing protein</fullName>
    </recommendedName>
</protein>
<sequence>MHSLQRLRRDESGNYVVQNLFGAVAAVMVITTLVVAVTMIFAFQRSITMTTALADQITRTDTTLRSDIAWAGNIPHSTASPHGVRIIQPGWGDDQCREVTWQISAEDDRRQLVRTAAVYETYEFAPEREGNPITAGSETGASICAGTLVTESTEVMINDTGSAQFTYYNGYGVPLSEHHTPEGLPEDRQSPATMQDRALAASSQIAGVQLDTHIASTTDRARELTVLGTAQNLERKPLEDPREGYRTVFVDNLDVTVGD</sequence>
<dbReference type="Proteomes" id="UP001500368">
    <property type="component" value="Unassembled WGS sequence"/>
</dbReference>
<comment type="caution">
    <text evidence="2">The sequence shown here is derived from an EMBL/GenBank/DDBJ whole genome shotgun (WGS) entry which is preliminary data.</text>
</comment>
<dbReference type="EMBL" id="BAABLW010000007">
    <property type="protein sequence ID" value="GAA4924147.1"/>
    <property type="molecule type" value="Genomic_DNA"/>
</dbReference>
<evidence type="ECO:0000313" key="3">
    <source>
        <dbReference type="Proteomes" id="UP001500368"/>
    </source>
</evidence>
<keyword evidence="3" id="KW-1185">Reference proteome</keyword>
<dbReference type="RefSeq" id="WP_345478026.1">
    <property type="nucleotide sequence ID" value="NZ_BAABLW010000007.1"/>
</dbReference>
<reference evidence="3" key="1">
    <citation type="journal article" date="2019" name="Int. J. Syst. Evol. Microbiol.">
        <title>The Global Catalogue of Microorganisms (GCM) 10K type strain sequencing project: providing services to taxonomists for standard genome sequencing and annotation.</title>
        <authorList>
            <consortium name="The Broad Institute Genomics Platform"/>
            <consortium name="The Broad Institute Genome Sequencing Center for Infectious Disease"/>
            <person name="Wu L."/>
            <person name="Ma J."/>
        </authorList>
    </citation>
    <scope>NUCLEOTIDE SEQUENCE [LARGE SCALE GENOMIC DNA]</scope>
    <source>
        <strain evidence="3">JCM 19129</strain>
    </source>
</reference>
<keyword evidence="1" id="KW-0472">Membrane</keyword>
<evidence type="ECO:0000313" key="2">
    <source>
        <dbReference type="EMBL" id="GAA4924147.1"/>
    </source>
</evidence>
<accession>A0ABP9G007</accession>